<evidence type="ECO:0000313" key="1">
    <source>
        <dbReference type="EMBL" id="KAL2279326.1"/>
    </source>
</evidence>
<evidence type="ECO:0000313" key="2">
    <source>
        <dbReference type="Proteomes" id="UP001600888"/>
    </source>
</evidence>
<reference evidence="1 2" key="1">
    <citation type="submission" date="2024-03" db="EMBL/GenBank/DDBJ databases">
        <title>A high-quality draft genome sequence of Diaporthe vaccinii, a causative agent of upright dieback and viscid rot disease in cranberry plants.</title>
        <authorList>
            <person name="Sarrasin M."/>
            <person name="Lang B.F."/>
            <person name="Burger G."/>
        </authorList>
    </citation>
    <scope>NUCLEOTIDE SEQUENCE [LARGE SCALE GENOMIC DNA]</scope>
    <source>
        <strain evidence="1 2">IS7</strain>
    </source>
</reference>
<dbReference type="EMBL" id="JBAWTH010000077">
    <property type="protein sequence ID" value="KAL2279326.1"/>
    <property type="molecule type" value="Genomic_DNA"/>
</dbReference>
<name>A0ABR4EAE8_9PEZI</name>
<organism evidence="1 2">
    <name type="scientific">Diaporthe vaccinii</name>
    <dbReference type="NCBI Taxonomy" id="105482"/>
    <lineage>
        <taxon>Eukaryota</taxon>
        <taxon>Fungi</taxon>
        <taxon>Dikarya</taxon>
        <taxon>Ascomycota</taxon>
        <taxon>Pezizomycotina</taxon>
        <taxon>Sordariomycetes</taxon>
        <taxon>Sordariomycetidae</taxon>
        <taxon>Diaporthales</taxon>
        <taxon>Diaporthaceae</taxon>
        <taxon>Diaporthe</taxon>
        <taxon>Diaporthe eres species complex</taxon>
    </lineage>
</organism>
<comment type="caution">
    <text evidence="1">The sequence shown here is derived from an EMBL/GenBank/DDBJ whole genome shotgun (WGS) entry which is preliminary data.</text>
</comment>
<accession>A0ABR4EAE8</accession>
<protein>
    <submittedName>
        <fullName evidence="1">Uncharacterized protein</fullName>
    </submittedName>
</protein>
<dbReference type="Proteomes" id="UP001600888">
    <property type="component" value="Unassembled WGS sequence"/>
</dbReference>
<keyword evidence="2" id="KW-1185">Reference proteome</keyword>
<gene>
    <name evidence="1" type="ORF">FJTKL_13530</name>
</gene>
<proteinExistence type="predicted"/>
<sequence length="521" mass="58305">MAHACRYAHELLLRETQATLRTLPAARDLGITAEMTARFRPLAVQMYGKERVPTGYFVGPQNEEGKDFEAQVWGDILALGPLFSSPPDGTYLRSYVLACSWPWSHKAPDLQYHGVNRSDYARYASGGYSGYLLNPPAPVWDQWRPVEVEFYHGFLQEAWWQGQFSRFGHQALKLSPSPNALLVMPTMERRIKESFLRTELGVDDFSFIQTEAYPRLYHMKQNLVAQWLWQETEELVIGRLLEHRLGFEARTWGRTYARINTSLDKSLADIGELGSAIDGWLADSIAGRLTADAQATATAAFNQAATTVVRDDLMVVERNLRYSTQYAQALIAMYSLLSKENDRRTVHQKIMTPLRERLMSTCSKLDTLTQRLDVFAAAAARVDGQNFLAALLQGFGAYTAEFAGSARVITAGLVYLVGLLADELVAPGLDYALGPGSALPAVPEARKRLTMAASLRRAAQRPLRNLRGEDRRTVVAVVRRWAEIILVARNAQADLAAEVDAAMEVDANRKERIDLESAAWF</sequence>